<proteinExistence type="inferred from homology"/>
<evidence type="ECO:0000256" key="9">
    <source>
        <dbReference type="ARBA" id="ARBA00023136"/>
    </source>
</evidence>
<dbReference type="RefSeq" id="WP_009205896.1">
    <property type="nucleotide sequence ID" value="NC_022357.1"/>
</dbReference>
<evidence type="ECO:0000256" key="3">
    <source>
        <dbReference type="ARBA" id="ARBA00022448"/>
    </source>
</evidence>
<dbReference type="AlphaFoldDB" id="S6AA31"/>
<keyword evidence="8" id="KW-1133">Transmembrane helix</keyword>
<evidence type="ECO:0000256" key="6">
    <source>
        <dbReference type="ARBA" id="ARBA00022692"/>
    </source>
</evidence>
<keyword evidence="6" id="KW-0812">Transmembrane</keyword>
<dbReference type="GO" id="GO:0005886">
    <property type="term" value="C:plasma membrane"/>
    <property type="evidence" value="ECO:0007669"/>
    <property type="project" value="UniProtKB-SubCell"/>
</dbReference>
<evidence type="ECO:0000256" key="1">
    <source>
        <dbReference type="ARBA" id="ARBA00004377"/>
    </source>
</evidence>
<keyword evidence="4" id="KW-1003">Cell membrane</keyword>
<sequence length="425" mass="46227">MSLLQIHIPEHFTGDAASLTPASLDVQASEACRWVLRDSVGSVLRRGEGPLEAMPRADSVQVVVPSSLVLLAQVKVPTRNRRKMFQLLPYIVEEKLMYDPDSIHVAAGPQLPGGETVVAVIDKAWMKRVIGALQSAGLPPWRMWPETLMPAVPLGTWTVVWNGLEGFVRTGMVSGQSLDGGSAEVPPLGLLLAAKEAAVKGSAPRKINLLLAEGSNQPDLESWATRLGIKVAVADPWDWSVAAYGMEKGVNLLQGEFAPARFEPDLRQRLRIPLILAGIVVALQLGGGLADWMMLSYEKRQLDTDMQKAFRQAFPEAKVVVDAPLQMQRNLAELRHTQGLSDPADFLPVLAKAAPVLSRPEPVSIQTIQYEKGVLKIDVQLRGSQTPEQMRGRFQSAGMKADIEKVETPKSGGAIVRLMLKGEGL</sequence>
<dbReference type="OrthoDB" id="8557903at2"/>
<dbReference type="PIRSF" id="PIRSF015761">
    <property type="entry name" value="Protein_L"/>
    <property type="match status" value="1"/>
</dbReference>
<dbReference type="GO" id="GO:0015628">
    <property type="term" value="P:protein secretion by the type II secretion system"/>
    <property type="evidence" value="ECO:0007669"/>
    <property type="project" value="InterPro"/>
</dbReference>
<dbReference type="STRING" id="1163617.SCD_n01323"/>
<dbReference type="InterPro" id="IPR007812">
    <property type="entry name" value="T2SS_protein-GspL"/>
</dbReference>
<name>S6AA31_SULDS</name>
<dbReference type="EMBL" id="AP013066">
    <property type="protein sequence ID" value="BAN35150.1"/>
    <property type="molecule type" value="Genomic_DNA"/>
</dbReference>
<dbReference type="Pfam" id="PF05134">
    <property type="entry name" value="T2SSL"/>
    <property type="match status" value="1"/>
</dbReference>
<evidence type="ECO:0000256" key="7">
    <source>
        <dbReference type="ARBA" id="ARBA00022927"/>
    </source>
</evidence>
<evidence type="ECO:0000313" key="13">
    <source>
        <dbReference type="Proteomes" id="UP000015559"/>
    </source>
</evidence>
<keyword evidence="7" id="KW-0653">Protein transport</keyword>
<keyword evidence="9" id="KW-0472">Membrane</keyword>
<dbReference type="CDD" id="cd24017">
    <property type="entry name" value="ASKHA_T2SSL_N"/>
    <property type="match status" value="1"/>
</dbReference>
<dbReference type="KEGG" id="sdr:SCD_n01323"/>
<evidence type="ECO:0000256" key="4">
    <source>
        <dbReference type="ARBA" id="ARBA00022475"/>
    </source>
</evidence>
<dbReference type="InterPro" id="IPR024230">
    <property type="entry name" value="GspL_cyto_dom"/>
</dbReference>
<evidence type="ECO:0000259" key="10">
    <source>
        <dbReference type="Pfam" id="PF05134"/>
    </source>
</evidence>
<evidence type="ECO:0000259" key="11">
    <source>
        <dbReference type="Pfam" id="PF12693"/>
    </source>
</evidence>
<dbReference type="Pfam" id="PF12693">
    <property type="entry name" value="GspL_C"/>
    <property type="match status" value="1"/>
</dbReference>
<dbReference type="InterPro" id="IPR043129">
    <property type="entry name" value="ATPase_NBD"/>
</dbReference>
<dbReference type="HOGENOM" id="CLU_041016_2_0_4"/>
<protein>
    <recommendedName>
        <fullName evidence="14">General secretion pathway protein L</fullName>
    </recommendedName>
</protein>
<dbReference type="Gene3D" id="3.30.1360.100">
    <property type="entry name" value="General secretion pathway protein M, EpsM"/>
    <property type="match status" value="1"/>
</dbReference>
<dbReference type="SUPFAM" id="SSF53067">
    <property type="entry name" value="Actin-like ATPase domain"/>
    <property type="match status" value="1"/>
</dbReference>
<reference evidence="12 13" key="1">
    <citation type="journal article" date="2012" name="Appl. Environ. Microbiol.">
        <title>Draft genome sequence of a psychrotolerant sulfur-oxidizing bacterium, Sulfuricella denitrificans skB26, and proteomic insights into cold adaptation.</title>
        <authorList>
            <person name="Watanabe T."/>
            <person name="Kojima H."/>
            <person name="Fukui M."/>
        </authorList>
    </citation>
    <scope>NUCLEOTIDE SEQUENCE [LARGE SCALE GENOMIC DNA]</scope>
    <source>
        <strain evidence="13">skB26</strain>
    </source>
</reference>
<comment type="subcellular location">
    <subcellularLocation>
        <location evidence="1">Cell inner membrane</location>
        <topology evidence="1">Single-pass membrane protein</topology>
    </subcellularLocation>
</comment>
<dbReference type="NCBIfam" id="TIGR01709">
    <property type="entry name" value="typeII_sec_gspL"/>
    <property type="match status" value="1"/>
</dbReference>
<dbReference type="Gene3D" id="3.30.420.380">
    <property type="match status" value="1"/>
</dbReference>
<evidence type="ECO:0000256" key="8">
    <source>
        <dbReference type="ARBA" id="ARBA00022989"/>
    </source>
</evidence>
<comment type="similarity">
    <text evidence="2">Belongs to the GSP L family.</text>
</comment>
<gene>
    <name evidence="12" type="ORF">SCD_n01323</name>
</gene>
<feature type="domain" description="GspL cytoplasmic actin-ATPase-like" evidence="10">
    <location>
        <begin position="50"/>
        <end position="259"/>
    </location>
</feature>
<accession>S6AA31</accession>
<evidence type="ECO:0008006" key="14">
    <source>
        <dbReference type="Google" id="ProtNLM"/>
    </source>
</evidence>
<dbReference type="GO" id="GO:0015627">
    <property type="term" value="C:type II protein secretion system complex"/>
    <property type="evidence" value="ECO:0007669"/>
    <property type="project" value="InterPro"/>
</dbReference>
<dbReference type="InterPro" id="IPR025691">
    <property type="entry name" value="GspL_pp_dom"/>
</dbReference>
<keyword evidence="3" id="KW-0813">Transport</keyword>
<dbReference type="GO" id="GO:0009276">
    <property type="term" value="C:Gram-negative-bacterium-type cell wall"/>
    <property type="evidence" value="ECO:0007669"/>
    <property type="project" value="InterPro"/>
</dbReference>
<dbReference type="Proteomes" id="UP000015559">
    <property type="component" value="Chromosome"/>
</dbReference>
<feature type="domain" description="GspL periplasmic" evidence="11">
    <location>
        <begin position="269"/>
        <end position="393"/>
    </location>
</feature>
<evidence type="ECO:0000313" key="12">
    <source>
        <dbReference type="EMBL" id="BAN35150.1"/>
    </source>
</evidence>
<evidence type="ECO:0000256" key="5">
    <source>
        <dbReference type="ARBA" id="ARBA00022519"/>
    </source>
</evidence>
<keyword evidence="13" id="KW-1185">Reference proteome</keyword>
<keyword evidence="5" id="KW-0997">Cell inner membrane</keyword>
<evidence type="ECO:0000256" key="2">
    <source>
        <dbReference type="ARBA" id="ARBA00005318"/>
    </source>
</evidence>
<dbReference type="eggNOG" id="COG3297">
    <property type="taxonomic scope" value="Bacteria"/>
</dbReference>
<organism evidence="12 13">
    <name type="scientific">Sulfuricella denitrificans (strain DSM 22764 / NBRC 105220 / skB26)</name>
    <dbReference type="NCBI Taxonomy" id="1163617"/>
    <lineage>
        <taxon>Bacteria</taxon>
        <taxon>Pseudomonadati</taxon>
        <taxon>Pseudomonadota</taxon>
        <taxon>Betaproteobacteria</taxon>
        <taxon>Nitrosomonadales</taxon>
        <taxon>Sulfuricellaceae</taxon>
        <taxon>Sulfuricella</taxon>
    </lineage>
</organism>